<keyword evidence="13" id="KW-1185">Reference proteome</keyword>
<evidence type="ECO:0000256" key="2">
    <source>
        <dbReference type="ARBA" id="ARBA00004496"/>
    </source>
</evidence>
<keyword evidence="6" id="KW-0143">Chaperone</keyword>
<comment type="subcellular location">
    <subcellularLocation>
        <location evidence="2">Cytoplasm</location>
    </subcellularLocation>
</comment>
<protein>
    <recommendedName>
        <fullName evidence="10">Peptidyl-prolyl cis-trans isomerase</fullName>
        <ecNumber evidence="10">5.2.1.8</ecNumber>
    </recommendedName>
</protein>
<evidence type="ECO:0000313" key="12">
    <source>
        <dbReference type="EMBL" id="KDN94954.1"/>
    </source>
</evidence>
<dbReference type="GO" id="GO:0003755">
    <property type="term" value="F:peptidyl-prolyl cis-trans isomerase activity"/>
    <property type="evidence" value="ECO:0007669"/>
    <property type="project" value="UniProtKB-UniRule"/>
</dbReference>
<dbReference type="RefSeq" id="WP_029908575.1">
    <property type="nucleotide sequence ID" value="NZ_AP020335.1"/>
</dbReference>
<dbReference type="STRING" id="28885.EI16_01175"/>
<evidence type="ECO:0000256" key="8">
    <source>
        <dbReference type="ARBA" id="ARBA00037071"/>
    </source>
</evidence>
<organism evidence="12 13">
    <name type="scientific">Hydrogenovibrio marinus</name>
    <dbReference type="NCBI Taxonomy" id="28885"/>
    <lineage>
        <taxon>Bacteria</taxon>
        <taxon>Pseudomonadati</taxon>
        <taxon>Pseudomonadota</taxon>
        <taxon>Gammaproteobacteria</taxon>
        <taxon>Thiotrichales</taxon>
        <taxon>Piscirickettsiaceae</taxon>
        <taxon>Hydrogenovibrio</taxon>
    </lineage>
</organism>
<dbReference type="InterPro" id="IPR001179">
    <property type="entry name" value="PPIase_FKBP_dom"/>
</dbReference>
<comment type="caution">
    <text evidence="12">The sequence shown here is derived from an EMBL/GenBank/DDBJ whole genome shotgun (WGS) entry which is preliminary data.</text>
</comment>
<evidence type="ECO:0000256" key="3">
    <source>
        <dbReference type="ARBA" id="ARBA00006577"/>
    </source>
</evidence>
<evidence type="ECO:0000256" key="10">
    <source>
        <dbReference type="RuleBase" id="RU003915"/>
    </source>
</evidence>
<evidence type="ECO:0000256" key="7">
    <source>
        <dbReference type="ARBA" id="ARBA00023235"/>
    </source>
</evidence>
<keyword evidence="4" id="KW-0963">Cytoplasm</keyword>
<dbReference type="EC" id="5.2.1.8" evidence="10"/>
<evidence type="ECO:0000256" key="6">
    <source>
        <dbReference type="ARBA" id="ARBA00023186"/>
    </source>
</evidence>
<reference evidence="12 13" key="1">
    <citation type="submission" date="2014-04" db="EMBL/GenBank/DDBJ databases">
        <title>Draft genome sequence of Hydrogenovibrio marinus MH-110, a model organism for aerobic H2 metabolism.</title>
        <authorList>
            <person name="Cha H.J."/>
            <person name="Jo B.H."/>
            <person name="Hwang B.H."/>
        </authorList>
    </citation>
    <scope>NUCLEOTIDE SEQUENCE [LARGE SCALE GENOMIC DNA]</scope>
    <source>
        <strain evidence="12 13">MH-110</strain>
    </source>
</reference>
<comment type="function">
    <text evidence="8">Also involved in hydrogenase metallocenter assembly, probably by participating in the nickel insertion step. This function in hydrogenase biosynthesis requires chaperone activity and the presence of the metal-binding domain, but not PPIase activity.</text>
</comment>
<dbReference type="SUPFAM" id="SSF54534">
    <property type="entry name" value="FKBP-like"/>
    <property type="match status" value="1"/>
</dbReference>
<dbReference type="Gene3D" id="3.10.50.40">
    <property type="match status" value="1"/>
</dbReference>
<dbReference type="GO" id="GO:0042026">
    <property type="term" value="P:protein refolding"/>
    <property type="evidence" value="ECO:0007669"/>
    <property type="project" value="UniProtKB-ARBA"/>
</dbReference>
<evidence type="ECO:0000256" key="9">
    <source>
        <dbReference type="PROSITE-ProRule" id="PRU00277"/>
    </source>
</evidence>
<evidence type="ECO:0000313" key="13">
    <source>
        <dbReference type="Proteomes" id="UP000027341"/>
    </source>
</evidence>
<name>A0A066ZRQ1_HYDMR</name>
<sequence>MRIKNGSEVTFHYELRDESGELLDSTFGGEPVHYVHGEGEIIEGLEELLEGEEPGFEAKVTIPPEKGYGVTRQDLIVYASPENFDDNVEIKVGEVVETEDPDGEIIAFRIVEIDEDKVFLDGNHPLANQTLNYKVEVLEVA</sequence>
<dbReference type="GO" id="GO:0005737">
    <property type="term" value="C:cytoplasm"/>
    <property type="evidence" value="ECO:0007669"/>
    <property type="project" value="UniProtKB-SubCell"/>
</dbReference>
<evidence type="ECO:0000256" key="1">
    <source>
        <dbReference type="ARBA" id="ARBA00000971"/>
    </source>
</evidence>
<dbReference type="EMBL" id="JMIU01000001">
    <property type="protein sequence ID" value="KDN94954.1"/>
    <property type="molecule type" value="Genomic_DNA"/>
</dbReference>
<comment type="catalytic activity">
    <reaction evidence="1 9 10">
        <text>[protein]-peptidylproline (omega=180) = [protein]-peptidylproline (omega=0)</text>
        <dbReference type="Rhea" id="RHEA:16237"/>
        <dbReference type="Rhea" id="RHEA-COMP:10747"/>
        <dbReference type="Rhea" id="RHEA-COMP:10748"/>
        <dbReference type="ChEBI" id="CHEBI:83833"/>
        <dbReference type="ChEBI" id="CHEBI:83834"/>
        <dbReference type="EC" id="5.2.1.8"/>
    </reaction>
</comment>
<dbReference type="Pfam" id="PF00254">
    <property type="entry name" value="FKBP_C"/>
    <property type="match status" value="1"/>
</dbReference>
<dbReference type="Proteomes" id="UP000027341">
    <property type="component" value="Unassembled WGS sequence"/>
</dbReference>
<dbReference type="PANTHER" id="PTHR47861:SF3">
    <property type="entry name" value="FKBP-TYPE PEPTIDYL-PROLYL CIS-TRANS ISOMERASE SLYD"/>
    <property type="match status" value="1"/>
</dbReference>
<keyword evidence="7 9" id="KW-0413">Isomerase</keyword>
<gene>
    <name evidence="12" type="ORF">EI16_01175</name>
</gene>
<comment type="similarity">
    <text evidence="3 10">Belongs to the FKBP-type PPIase family.</text>
</comment>
<evidence type="ECO:0000256" key="5">
    <source>
        <dbReference type="ARBA" id="ARBA00023110"/>
    </source>
</evidence>
<feature type="domain" description="PPIase FKBP-type" evidence="11">
    <location>
        <begin position="6"/>
        <end position="96"/>
    </location>
</feature>
<accession>A0A066ZRQ1</accession>
<evidence type="ECO:0000256" key="4">
    <source>
        <dbReference type="ARBA" id="ARBA00022490"/>
    </source>
</evidence>
<dbReference type="InterPro" id="IPR046357">
    <property type="entry name" value="PPIase_dom_sf"/>
</dbReference>
<dbReference type="AlphaFoldDB" id="A0A066ZRQ1"/>
<proteinExistence type="inferred from homology"/>
<evidence type="ECO:0000259" key="11">
    <source>
        <dbReference type="PROSITE" id="PS50059"/>
    </source>
</evidence>
<dbReference type="PROSITE" id="PS50059">
    <property type="entry name" value="FKBP_PPIASE"/>
    <property type="match status" value="1"/>
</dbReference>
<keyword evidence="5 9" id="KW-0697">Rotamase</keyword>
<dbReference type="PANTHER" id="PTHR47861">
    <property type="entry name" value="FKBP-TYPE PEPTIDYL-PROLYL CIS-TRANS ISOMERASE SLYD"/>
    <property type="match status" value="1"/>
</dbReference>